<dbReference type="OrthoDB" id="9802228at2"/>
<dbReference type="GO" id="GO:0032259">
    <property type="term" value="P:methylation"/>
    <property type="evidence" value="ECO:0007669"/>
    <property type="project" value="UniProtKB-KW"/>
</dbReference>
<feature type="domain" description="Methylguanine DNA methyltransferase ribonuclease-like" evidence="11">
    <location>
        <begin position="12"/>
        <end position="77"/>
    </location>
</feature>
<evidence type="ECO:0000259" key="11">
    <source>
        <dbReference type="Pfam" id="PF02870"/>
    </source>
</evidence>
<keyword evidence="4 12" id="KW-0489">Methyltransferase</keyword>
<dbReference type="EMBL" id="AEEI01000036">
    <property type="protein sequence ID" value="EFM01900.1"/>
    <property type="molecule type" value="Genomic_DNA"/>
</dbReference>
<comment type="caution">
    <text evidence="12">The sequence shown here is derived from an EMBL/GenBank/DDBJ whole genome shotgun (WGS) entry which is preliminary data.</text>
</comment>
<dbReference type="CDD" id="cd06445">
    <property type="entry name" value="ATase"/>
    <property type="match status" value="1"/>
</dbReference>
<dbReference type="InterPro" id="IPR036388">
    <property type="entry name" value="WH-like_DNA-bd_sf"/>
</dbReference>
<evidence type="ECO:0000256" key="6">
    <source>
        <dbReference type="ARBA" id="ARBA00022763"/>
    </source>
</evidence>
<evidence type="ECO:0000256" key="5">
    <source>
        <dbReference type="ARBA" id="ARBA00022679"/>
    </source>
</evidence>
<dbReference type="GO" id="GO:0006281">
    <property type="term" value="P:DNA repair"/>
    <property type="evidence" value="ECO:0007669"/>
    <property type="project" value="UniProtKB-KW"/>
</dbReference>
<dbReference type="Pfam" id="PF01035">
    <property type="entry name" value="DNA_binding_1"/>
    <property type="match status" value="1"/>
</dbReference>
<evidence type="ECO:0000313" key="12">
    <source>
        <dbReference type="EMBL" id="EFM01900.1"/>
    </source>
</evidence>
<dbReference type="Proteomes" id="UP000004394">
    <property type="component" value="Unassembled WGS sequence"/>
</dbReference>
<dbReference type="InterPro" id="IPR014048">
    <property type="entry name" value="MethylDNA_cys_MeTrfase_DNA-bd"/>
</dbReference>
<evidence type="ECO:0000256" key="3">
    <source>
        <dbReference type="ARBA" id="ARBA00011918"/>
    </source>
</evidence>
<dbReference type="NCBIfam" id="TIGR00589">
    <property type="entry name" value="ogt"/>
    <property type="match status" value="1"/>
</dbReference>
<evidence type="ECO:0000256" key="7">
    <source>
        <dbReference type="ARBA" id="ARBA00023204"/>
    </source>
</evidence>
<evidence type="ECO:0000259" key="10">
    <source>
        <dbReference type="Pfam" id="PF01035"/>
    </source>
</evidence>
<dbReference type="AlphaFoldDB" id="E0NSE8"/>
<evidence type="ECO:0000256" key="1">
    <source>
        <dbReference type="ARBA" id="ARBA00001286"/>
    </source>
</evidence>
<dbReference type="GO" id="GO:0003908">
    <property type="term" value="F:methylated-DNA-[protein]-cysteine S-methyltransferase activity"/>
    <property type="evidence" value="ECO:0007669"/>
    <property type="project" value="UniProtKB-EC"/>
</dbReference>
<proteinExistence type="inferred from homology"/>
<sequence>MKHDRANTPVAYISTYFSPLGAMTLASDGHAITGLWFDGQKYFARTLPERHAVRALPVLEEAHAWLDLYFSGKQPDFMPRLMPTGSPFTQTVWRLLSTIPYGHVVTYKALAQQVARLLKVPHSSAQAIGGAVGRNPISLLIPCHRVVGTNGSLTGYAGGLQRKWRLLQGEGVDMSSLFIPQTTDASPSRTLNDTPQLSRQLL</sequence>
<dbReference type="HOGENOM" id="CLU_000445_52_2_10"/>
<dbReference type="InterPro" id="IPR036631">
    <property type="entry name" value="MGMT_N_sf"/>
</dbReference>
<dbReference type="InterPro" id="IPR001497">
    <property type="entry name" value="MethylDNA_cys_MeTrfase_AS"/>
</dbReference>
<dbReference type="eggNOG" id="COG0350">
    <property type="taxonomic scope" value="Bacteria"/>
</dbReference>
<dbReference type="Pfam" id="PF02870">
    <property type="entry name" value="Methyltransf_1N"/>
    <property type="match status" value="1"/>
</dbReference>
<accession>E0NSE8</accession>
<name>E0NSE8_9BACT</name>
<dbReference type="FunFam" id="1.10.10.10:FF:000214">
    <property type="entry name" value="Methylated-DNA--protein-cysteine methyltransferase"/>
    <property type="match status" value="1"/>
</dbReference>
<evidence type="ECO:0000313" key="13">
    <source>
        <dbReference type="Proteomes" id="UP000004394"/>
    </source>
</evidence>
<protein>
    <recommendedName>
        <fullName evidence="3">methylated-DNA--[protein]-cysteine S-methyltransferase</fullName>
        <ecNumber evidence="3">2.1.1.63</ecNumber>
    </recommendedName>
</protein>
<reference evidence="12" key="1">
    <citation type="submission" date="2010-07" db="EMBL/GenBank/DDBJ databases">
        <authorList>
            <person name="Muzny D."/>
            <person name="Qin X."/>
            <person name="Deng J."/>
            <person name="Jiang H."/>
            <person name="Liu Y."/>
            <person name="Qu J."/>
            <person name="Song X.-Z."/>
            <person name="Zhang L."/>
            <person name="Thornton R."/>
            <person name="Coyle M."/>
            <person name="Francisco L."/>
            <person name="Jackson L."/>
            <person name="Javaid M."/>
            <person name="Korchina V."/>
            <person name="Kovar C."/>
            <person name="Mata R."/>
            <person name="Mathew T."/>
            <person name="Ngo R."/>
            <person name="Nguyen L."/>
            <person name="Nguyen N."/>
            <person name="Okwuonu G."/>
            <person name="Ongeri F."/>
            <person name="Pham C."/>
            <person name="Simmons D."/>
            <person name="Wilczek-Boney K."/>
            <person name="Hale W."/>
            <person name="Jakkamsetti A."/>
            <person name="Pham P."/>
            <person name="Ruth R."/>
            <person name="San Lucas F."/>
            <person name="Warren J."/>
            <person name="Zhang J."/>
            <person name="Zhao Z."/>
            <person name="Zhou C."/>
            <person name="Zhu D."/>
            <person name="Lee S."/>
            <person name="Bess C."/>
            <person name="Blankenburg K."/>
            <person name="Forbes L."/>
            <person name="Fu Q."/>
            <person name="Gubbala S."/>
            <person name="Hirani K."/>
            <person name="Jayaseelan J.C."/>
            <person name="Lara F."/>
            <person name="Munidasa M."/>
            <person name="Palculict T."/>
            <person name="Patil S."/>
            <person name="Pu L.-L."/>
            <person name="Saada N."/>
            <person name="Tang L."/>
            <person name="Weissenberger G."/>
            <person name="Zhu Y."/>
            <person name="Hemphill L."/>
            <person name="Shang Y."/>
            <person name="Youmans B."/>
            <person name="Ayvaz T."/>
            <person name="Ross M."/>
            <person name="Santibanez J."/>
            <person name="Aqrawi P."/>
            <person name="Gross S."/>
            <person name="Joshi V."/>
            <person name="Fowler G."/>
            <person name="Nazareth L."/>
            <person name="Reid J."/>
            <person name="Worley K."/>
            <person name="Petrosino J."/>
            <person name="Highlander S."/>
            <person name="Gibbs R."/>
        </authorList>
    </citation>
    <scope>NUCLEOTIDE SEQUENCE [LARGE SCALE GENOMIC DNA]</scope>
    <source>
        <strain evidence="12">DSM 16973</strain>
    </source>
</reference>
<keyword evidence="13" id="KW-1185">Reference proteome</keyword>
<dbReference type="PANTHER" id="PTHR10815:SF5">
    <property type="entry name" value="METHYLATED-DNA--PROTEIN-CYSTEINE METHYLTRANSFERASE"/>
    <property type="match status" value="1"/>
</dbReference>
<dbReference type="PANTHER" id="PTHR10815">
    <property type="entry name" value="METHYLATED-DNA--PROTEIN-CYSTEINE METHYLTRANSFERASE"/>
    <property type="match status" value="1"/>
</dbReference>
<keyword evidence="6" id="KW-0227">DNA damage</keyword>
<dbReference type="SUPFAM" id="SSF46767">
    <property type="entry name" value="Methylated DNA-protein cysteine methyltransferase, C-terminal domain"/>
    <property type="match status" value="1"/>
</dbReference>
<evidence type="ECO:0000256" key="9">
    <source>
        <dbReference type="SAM" id="MobiDB-lite"/>
    </source>
</evidence>
<dbReference type="EC" id="2.1.1.63" evidence="3"/>
<keyword evidence="5 12" id="KW-0808">Transferase</keyword>
<dbReference type="InterPro" id="IPR036217">
    <property type="entry name" value="MethylDNA_cys_MeTrfase_DNAb"/>
</dbReference>
<dbReference type="RefSeq" id="WP_006949077.1">
    <property type="nucleotide sequence ID" value="NZ_BAJI01000027.1"/>
</dbReference>
<comment type="similarity">
    <text evidence="2">Belongs to the MGMT family.</text>
</comment>
<dbReference type="STRING" id="862515.HMPREF0658_1099"/>
<evidence type="ECO:0000256" key="2">
    <source>
        <dbReference type="ARBA" id="ARBA00008711"/>
    </source>
</evidence>
<comment type="catalytic activity">
    <reaction evidence="1">
        <text>a 4-O-methyl-thymidine in DNA + L-cysteinyl-[protein] = a thymidine in DNA + S-methyl-L-cysteinyl-[protein]</text>
        <dbReference type="Rhea" id="RHEA:53428"/>
        <dbReference type="Rhea" id="RHEA-COMP:10131"/>
        <dbReference type="Rhea" id="RHEA-COMP:10132"/>
        <dbReference type="Rhea" id="RHEA-COMP:13555"/>
        <dbReference type="Rhea" id="RHEA-COMP:13556"/>
        <dbReference type="ChEBI" id="CHEBI:29950"/>
        <dbReference type="ChEBI" id="CHEBI:82612"/>
        <dbReference type="ChEBI" id="CHEBI:137386"/>
        <dbReference type="ChEBI" id="CHEBI:137387"/>
        <dbReference type="EC" id="2.1.1.63"/>
    </reaction>
</comment>
<comment type="catalytic activity">
    <reaction evidence="8">
        <text>a 6-O-methyl-2'-deoxyguanosine in DNA + L-cysteinyl-[protein] = S-methyl-L-cysteinyl-[protein] + a 2'-deoxyguanosine in DNA</text>
        <dbReference type="Rhea" id="RHEA:24000"/>
        <dbReference type="Rhea" id="RHEA-COMP:10131"/>
        <dbReference type="Rhea" id="RHEA-COMP:10132"/>
        <dbReference type="Rhea" id="RHEA-COMP:11367"/>
        <dbReference type="Rhea" id="RHEA-COMP:11368"/>
        <dbReference type="ChEBI" id="CHEBI:29950"/>
        <dbReference type="ChEBI" id="CHEBI:82612"/>
        <dbReference type="ChEBI" id="CHEBI:85445"/>
        <dbReference type="ChEBI" id="CHEBI:85448"/>
        <dbReference type="EC" id="2.1.1.63"/>
    </reaction>
</comment>
<evidence type="ECO:0000256" key="8">
    <source>
        <dbReference type="ARBA" id="ARBA00049348"/>
    </source>
</evidence>
<dbReference type="Gene3D" id="3.30.160.70">
    <property type="entry name" value="Methylated DNA-protein cysteine methyltransferase domain"/>
    <property type="match status" value="1"/>
</dbReference>
<organism evidence="12 13">
    <name type="scientific">Hoylesella marshii DSM 16973 = JCM 13450</name>
    <dbReference type="NCBI Taxonomy" id="862515"/>
    <lineage>
        <taxon>Bacteria</taxon>
        <taxon>Pseudomonadati</taxon>
        <taxon>Bacteroidota</taxon>
        <taxon>Bacteroidia</taxon>
        <taxon>Bacteroidales</taxon>
        <taxon>Prevotellaceae</taxon>
        <taxon>Hoylesella</taxon>
    </lineage>
</organism>
<dbReference type="Gene3D" id="1.10.10.10">
    <property type="entry name" value="Winged helix-like DNA-binding domain superfamily/Winged helix DNA-binding domain"/>
    <property type="match status" value="1"/>
</dbReference>
<gene>
    <name evidence="12" type="primary">ogt</name>
    <name evidence="12" type="ORF">HMPREF0658_1099</name>
</gene>
<dbReference type="SUPFAM" id="SSF53155">
    <property type="entry name" value="Methylated DNA-protein cysteine methyltransferase domain"/>
    <property type="match status" value="1"/>
</dbReference>
<dbReference type="InterPro" id="IPR008332">
    <property type="entry name" value="MethylG_MeTrfase_N"/>
</dbReference>
<dbReference type="PROSITE" id="PS00374">
    <property type="entry name" value="MGMT"/>
    <property type="match status" value="1"/>
</dbReference>
<feature type="region of interest" description="Disordered" evidence="9">
    <location>
        <begin position="180"/>
        <end position="202"/>
    </location>
</feature>
<keyword evidence="7" id="KW-0234">DNA repair</keyword>
<evidence type="ECO:0000256" key="4">
    <source>
        <dbReference type="ARBA" id="ARBA00022603"/>
    </source>
</evidence>
<feature type="domain" description="Methylated-DNA-[protein]-cysteine S-methyltransferase DNA binding" evidence="10">
    <location>
        <begin position="87"/>
        <end position="172"/>
    </location>
</feature>